<comment type="catalytic activity">
    <reaction evidence="6">
        <text>a 1,2-diacyl-sn-glycero-3-phosphocholine + H2O = a 1-acyl-sn-glycero-3-phosphocholine + a fatty acid + H(+)</text>
        <dbReference type="Rhea" id="RHEA:15801"/>
        <dbReference type="ChEBI" id="CHEBI:15377"/>
        <dbReference type="ChEBI" id="CHEBI:15378"/>
        <dbReference type="ChEBI" id="CHEBI:28868"/>
        <dbReference type="ChEBI" id="CHEBI:57643"/>
        <dbReference type="ChEBI" id="CHEBI:58168"/>
        <dbReference type="EC" id="3.1.1.4"/>
    </reaction>
    <physiologicalReaction direction="left-to-right" evidence="6">
        <dbReference type="Rhea" id="RHEA:15802"/>
    </physiologicalReaction>
</comment>
<feature type="repeat" description="ANK" evidence="7">
    <location>
        <begin position="479"/>
        <end position="511"/>
    </location>
</feature>
<organism evidence="10 11">
    <name type="scientific">Steinernema hermaphroditum</name>
    <dbReference type="NCBI Taxonomy" id="289476"/>
    <lineage>
        <taxon>Eukaryota</taxon>
        <taxon>Metazoa</taxon>
        <taxon>Ecdysozoa</taxon>
        <taxon>Nematoda</taxon>
        <taxon>Chromadorea</taxon>
        <taxon>Rhabditida</taxon>
        <taxon>Tylenchina</taxon>
        <taxon>Panagrolaimomorpha</taxon>
        <taxon>Strongyloidoidea</taxon>
        <taxon>Steinernematidae</taxon>
        <taxon>Steinernema</taxon>
    </lineage>
</organism>
<comment type="caution">
    <text evidence="10">The sequence shown here is derived from an EMBL/GenBank/DDBJ whole genome shotgun (WGS) entry which is preliminary data.</text>
</comment>
<dbReference type="EMBL" id="JAUCMV010000005">
    <property type="protein sequence ID" value="KAK0396979.1"/>
    <property type="molecule type" value="Genomic_DNA"/>
</dbReference>
<feature type="short sequence motif" description="GXSXG" evidence="8">
    <location>
        <begin position="668"/>
        <end position="672"/>
    </location>
</feature>
<dbReference type="InterPro" id="IPR002110">
    <property type="entry name" value="Ankyrin_rpt"/>
</dbReference>
<dbReference type="InterPro" id="IPR036770">
    <property type="entry name" value="Ankyrin_rpt-contain_sf"/>
</dbReference>
<evidence type="ECO:0000256" key="4">
    <source>
        <dbReference type="ARBA" id="ARBA00023043"/>
    </source>
</evidence>
<evidence type="ECO:0000259" key="9">
    <source>
        <dbReference type="PROSITE" id="PS51635"/>
    </source>
</evidence>
<dbReference type="GO" id="GO:0047499">
    <property type="term" value="F:calcium-independent phospholipase A2 activity"/>
    <property type="evidence" value="ECO:0007669"/>
    <property type="project" value="InterPro"/>
</dbReference>
<feature type="active site" description="Proton acceptor" evidence="8">
    <location>
        <position position="798"/>
    </location>
</feature>
<dbReference type="SUPFAM" id="SSF52151">
    <property type="entry name" value="FabD/lysophospholipase-like"/>
    <property type="match status" value="1"/>
</dbReference>
<dbReference type="InterPro" id="IPR016035">
    <property type="entry name" value="Acyl_Trfase/lysoPLipase"/>
</dbReference>
<feature type="repeat" description="ANK" evidence="7">
    <location>
        <begin position="446"/>
        <end position="478"/>
    </location>
</feature>
<keyword evidence="8" id="KW-0442">Lipid degradation</keyword>
<dbReference type="InterPro" id="IPR047148">
    <property type="entry name" value="PLPL9"/>
</dbReference>
<dbReference type="Pfam" id="PF01734">
    <property type="entry name" value="Patatin"/>
    <property type="match status" value="1"/>
</dbReference>
<dbReference type="GO" id="GO:2000304">
    <property type="term" value="P:positive regulation of ceramide biosynthetic process"/>
    <property type="evidence" value="ECO:0007669"/>
    <property type="project" value="TreeGrafter"/>
</dbReference>
<keyword evidence="2" id="KW-0677">Repeat</keyword>
<dbReference type="PANTHER" id="PTHR24139:SF34">
    <property type="entry name" value="85_88 KDA CALCIUM-INDEPENDENT PHOSPHOLIPASE A2"/>
    <property type="match status" value="1"/>
</dbReference>
<dbReference type="EC" id="3.1.1.4" evidence="1"/>
<evidence type="ECO:0000256" key="5">
    <source>
        <dbReference type="ARBA" id="ARBA00023098"/>
    </source>
</evidence>
<dbReference type="Pfam" id="PF12796">
    <property type="entry name" value="Ank_2"/>
    <property type="match status" value="2"/>
</dbReference>
<dbReference type="PANTHER" id="PTHR24139">
    <property type="entry name" value="CALCIUM-INDEPENDENT PHOSPHOLIPASE A2"/>
    <property type="match status" value="1"/>
</dbReference>
<evidence type="ECO:0000256" key="6">
    <source>
        <dbReference type="ARBA" id="ARBA00023422"/>
    </source>
</evidence>
<keyword evidence="3 8" id="KW-0378">Hydrolase</keyword>
<dbReference type="Proteomes" id="UP001175271">
    <property type="component" value="Unassembled WGS sequence"/>
</dbReference>
<keyword evidence="11" id="KW-1185">Reference proteome</keyword>
<keyword evidence="4 7" id="KW-0040">ANK repeat</keyword>
<dbReference type="GO" id="GO:0005739">
    <property type="term" value="C:mitochondrion"/>
    <property type="evidence" value="ECO:0007669"/>
    <property type="project" value="TreeGrafter"/>
</dbReference>
<dbReference type="Gene3D" id="1.25.40.20">
    <property type="entry name" value="Ankyrin repeat-containing domain"/>
    <property type="match status" value="2"/>
</dbReference>
<gene>
    <name evidence="10" type="ORF">QR680_001929</name>
</gene>
<evidence type="ECO:0000313" key="11">
    <source>
        <dbReference type="Proteomes" id="UP001175271"/>
    </source>
</evidence>
<feature type="repeat" description="ANK" evidence="7">
    <location>
        <begin position="280"/>
        <end position="308"/>
    </location>
</feature>
<feature type="domain" description="PNPLA" evidence="9">
    <location>
        <begin position="632"/>
        <end position="811"/>
    </location>
</feature>
<name>A0AA39LH78_9BILA</name>
<evidence type="ECO:0000256" key="2">
    <source>
        <dbReference type="ARBA" id="ARBA00022737"/>
    </source>
</evidence>
<dbReference type="AlphaFoldDB" id="A0AA39LH78"/>
<evidence type="ECO:0000256" key="7">
    <source>
        <dbReference type="PROSITE-ProRule" id="PRU00023"/>
    </source>
</evidence>
<dbReference type="GO" id="GO:0016042">
    <property type="term" value="P:lipid catabolic process"/>
    <property type="evidence" value="ECO:0007669"/>
    <property type="project" value="UniProtKB-UniRule"/>
</dbReference>
<dbReference type="PROSITE" id="PS50297">
    <property type="entry name" value="ANK_REP_REGION"/>
    <property type="match status" value="1"/>
</dbReference>
<evidence type="ECO:0000313" key="10">
    <source>
        <dbReference type="EMBL" id="KAK0396979.1"/>
    </source>
</evidence>
<dbReference type="SUPFAM" id="SSF48403">
    <property type="entry name" value="Ankyrin repeat"/>
    <property type="match status" value="1"/>
</dbReference>
<reference evidence="10" key="1">
    <citation type="submission" date="2023-06" db="EMBL/GenBank/DDBJ databases">
        <title>Genomic analysis of the entomopathogenic nematode Steinernema hermaphroditum.</title>
        <authorList>
            <person name="Schwarz E.M."/>
            <person name="Heppert J.K."/>
            <person name="Baniya A."/>
            <person name="Schwartz H.T."/>
            <person name="Tan C.-H."/>
            <person name="Antoshechkin I."/>
            <person name="Sternberg P.W."/>
            <person name="Goodrich-Blair H."/>
            <person name="Dillman A.R."/>
        </authorList>
    </citation>
    <scope>NUCLEOTIDE SEQUENCE</scope>
    <source>
        <strain evidence="10">PS9179</strain>
        <tissue evidence="10">Whole animal</tissue>
    </source>
</reference>
<protein>
    <recommendedName>
        <fullName evidence="1">phospholipase A2</fullName>
        <ecNumber evidence="1">3.1.1.4</ecNumber>
    </recommendedName>
</protein>
<dbReference type="InterPro" id="IPR002641">
    <property type="entry name" value="PNPLA_dom"/>
</dbReference>
<evidence type="ECO:0000256" key="8">
    <source>
        <dbReference type="PROSITE-ProRule" id="PRU01161"/>
    </source>
</evidence>
<feature type="repeat" description="ANK" evidence="7">
    <location>
        <begin position="344"/>
        <end position="376"/>
    </location>
</feature>
<feature type="short sequence motif" description="DGA/G" evidence="8">
    <location>
        <begin position="798"/>
        <end position="800"/>
    </location>
</feature>
<feature type="active site" description="Nucleophile" evidence="8">
    <location>
        <position position="670"/>
    </location>
</feature>
<dbReference type="PROSITE" id="PS51635">
    <property type="entry name" value="PNPLA"/>
    <property type="match status" value="1"/>
</dbReference>
<evidence type="ECO:0000256" key="1">
    <source>
        <dbReference type="ARBA" id="ARBA00013278"/>
    </source>
</evidence>
<dbReference type="PROSITE" id="PS50088">
    <property type="entry name" value="ANK_REPEAT"/>
    <property type="match status" value="4"/>
</dbReference>
<proteinExistence type="predicted"/>
<dbReference type="CDD" id="cd07212">
    <property type="entry name" value="Pat_PNPLA9"/>
    <property type="match status" value="1"/>
</dbReference>
<keyword evidence="5 8" id="KW-0443">Lipid metabolism</keyword>
<evidence type="ECO:0000256" key="3">
    <source>
        <dbReference type="ARBA" id="ARBA00022801"/>
    </source>
</evidence>
<feature type="short sequence motif" description="GXGXXG" evidence="8">
    <location>
        <begin position="636"/>
        <end position="641"/>
    </location>
</feature>
<dbReference type="SMART" id="SM00248">
    <property type="entry name" value="ANK"/>
    <property type="match status" value="8"/>
</dbReference>
<dbReference type="Gene3D" id="3.40.1090.10">
    <property type="entry name" value="Cytosolic phospholipase A2 catalytic domain"/>
    <property type="match status" value="1"/>
</dbReference>
<sequence>MLFIIMTSENCRSAANDTTEYESARSESSHTIVDFEIAFASSCHASENMEHEIDENFNGVGDEVMDLFCVSDDIHTPPPSPTILRESAKPGLFSLAQVSVKLGELWTSAREKVFGEDYWIPSDAYEVVLFPPDLLDAHRTVYPPINGKSPASLRVVQGSMKNEPGTSVHHVVYTYTVDEETKSLSIFRSEDMAQAIDFCRRCVECRVLLKLIDKRKDVKRQIRDMTTQFALHPLWRMVHIAIVCNRVDVFAEDGSAVMKKYGLSLSELINVASSPECCYPLMLAIELNQPTIVKSLLKLGADPSVRDMNGNNAMHYAALASVQMIEIIWENTHSKELLNSLNNAGSSPIVLAIRNANPRCLTTLLGFGAELNIRGAGKNALFEVMQSKGKGIEVLKPLLEASPNLLTERDTATGNTVLHAALFKTPLAALLCLKKDELDINAKNDTGQTALHIYTHRGDIGMIMTLSSYNCDLDAVNSNGNTALHVAVSNKYLEVTRLLLCLGANPNVTNNHGDTPRHLAARLQEWDLLKSLVICGAKRCAAGKIGCVSGCVNERAQRLLEKNSSSKGPGDLVSPRSFASIEQVERGDTCSSEQSTHPLQDFQQNIIYDHMMDKLQQLAERKEDNKNIINLLSLDGGGIRGLVSIQILMHVEKILGEPIISYFDWCAGTSTGALIVAALSAGKNLRDCQLIYLRFKDLIFDGWARPYNSNVLEQFIQKEMGENTTMADLKWPRMMISTVRADCFPVRLEFIRNYRLPLGDAENDQLGYTEPGSVHVWKALRRSSAAPTYFSSSDNYIDGGIISNNPTLDLLSEVQLWNETNRYLAQKRNVEIGCVLSIGTGAIPTIPLDPMHLELSTNIYATAVAIKNLGVILVDQVTATEGAPVSRAQGWCNMTNAPFVRLSAPLFKDIAMDTKDDHDLAKMMWNCVEYTYYSQEKIHKLCKLLKRIGPSWKRRDLFLSSKESTHDMQTQTSTPPTPE</sequence>
<dbReference type="GO" id="GO:0052816">
    <property type="term" value="F:long-chain fatty acyl-CoA hydrolase activity"/>
    <property type="evidence" value="ECO:0007669"/>
    <property type="project" value="TreeGrafter"/>
</dbReference>
<accession>A0AA39LH78</accession>